<organism evidence="2 3">
    <name type="scientific">Mortierella hygrophila</name>
    <dbReference type="NCBI Taxonomy" id="979708"/>
    <lineage>
        <taxon>Eukaryota</taxon>
        <taxon>Fungi</taxon>
        <taxon>Fungi incertae sedis</taxon>
        <taxon>Mucoromycota</taxon>
        <taxon>Mortierellomycotina</taxon>
        <taxon>Mortierellomycetes</taxon>
        <taxon>Mortierellales</taxon>
        <taxon>Mortierellaceae</taxon>
        <taxon>Mortierella</taxon>
    </lineage>
</organism>
<gene>
    <name evidence="2" type="ORF">EC957_010548</name>
</gene>
<comment type="caution">
    <text evidence="2">The sequence shown here is derived from an EMBL/GenBank/DDBJ whole genome shotgun (WGS) entry which is preliminary data.</text>
</comment>
<name>A0A9P6EWG3_9FUNG</name>
<dbReference type="Proteomes" id="UP000723463">
    <property type="component" value="Unassembled WGS sequence"/>
</dbReference>
<feature type="compositionally biased region" description="Polar residues" evidence="1">
    <location>
        <begin position="35"/>
        <end position="44"/>
    </location>
</feature>
<sequence>TPHSPPPRQGATNGTPRKVSVHELLSSDDETLSSPNEPLTTTDGLVNDGAIANDSADHHSDVSDAKTIHNADI</sequence>
<feature type="non-terminal residue" evidence="2">
    <location>
        <position position="1"/>
    </location>
</feature>
<evidence type="ECO:0000256" key="1">
    <source>
        <dbReference type="SAM" id="MobiDB-lite"/>
    </source>
</evidence>
<evidence type="ECO:0000313" key="2">
    <source>
        <dbReference type="EMBL" id="KAF9536519.1"/>
    </source>
</evidence>
<dbReference type="AlphaFoldDB" id="A0A9P6EWG3"/>
<dbReference type="EMBL" id="JAAAXW010000669">
    <property type="protein sequence ID" value="KAF9536519.1"/>
    <property type="molecule type" value="Genomic_DNA"/>
</dbReference>
<accession>A0A9P6EWG3</accession>
<feature type="compositionally biased region" description="Basic and acidic residues" evidence="1">
    <location>
        <begin position="55"/>
        <end position="73"/>
    </location>
</feature>
<feature type="region of interest" description="Disordered" evidence="1">
    <location>
        <begin position="26"/>
        <end position="73"/>
    </location>
</feature>
<keyword evidence="3" id="KW-1185">Reference proteome</keyword>
<evidence type="ECO:0000313" key="3">
    <source>
        <dbReference type="Proteomes" id="UP000723463"/>
    </source>
</evidence>
<protein>
    <submittedName>
        <fullName evidence="2">Uncharacterized protein</fullName>
    </submittedName>
</protein>
<reference evidence="2" key="1">
    <citation type="journal article" date="2020" name="Fungal Divers.">
        <title>Resolving the Mortierellaceae phylogeny through synthesis of multi-gene phylogenetics and phylogenomics.</title>
        <authorList>
            <person name="Vandepol N."/>
            <person name="Liber J."/>
            <person name="Desiro A."/>
            <person name="Na H."/>
            <person name="Kennedy M."/>
            <person name="Barry K."/>
            <person name="Grigoriev I.V."/>
            <person name="Miller A.N."/>
            <person name="O'Donnell K."/>
            <person name="Stajich J.E."/>
            <person name="Bonito G."/>
        </authorList>
    </citation>
    <scope>NUCLEOTIDE SEQUENCE</scope>
    <source>
        <strain evidence="2">NRRL 2591</strain>
    </source>
</reference>
<proteinExistence type="predicted"/>